<dbReference type="InterPro" id="IPR006913">
    <property type="entry name" value="CENP-V/GFA"/>
</dbReference>
<dbReference type="AlphaFoldDB" id="A0AA39WP53"/>
<keyword evidence="2" id="KW-0479">Metal-binding</keyword>
<comment type="caution">
    <text evidence="6">The sequence shown here is derived from an EMBL/GenBank/DDBJ whole genome shotgun (WGS) entry which is preliminary data.</text>
</comment>
<protein>
    <recommendedName>
        <fullName evidence="5">CENP-V/GFA domain-containing protein</fullName>
    </recommendedName>
</protein>
<proteinExistence type="inferred from homology"/>
<keyword evidence="7" id="KW-1185">Reference proteome</keyword>
<comment type="similarity">
    <text evidence="1">Belongs to the Gfa family.</text>
</comment>
<feature type="region of interest" description="Disordered" evidence="4">
    <location>
        <begin position="38"/>
        <end position="64"/>
    </location>
</feature>
<accession>A0AA39WP53</accession>
<reference evidence="6" key="1">
    <citation type="submission" date="2023-06" db="EMBL/GenBank/DDBJ databases">
        <title>Genome-scale phylogeny and comparative genomics of the fungal order Sordariales.</title>
        <authorList>
            <consortium name="Lawrence Berkeley National Laboratory"/>
            <person name="Hensen N."/>
            <person name="Bonometti L."/>
            <person name="Westerberg I."/>
            <person name="Brannstrom I.O."/>
            <person name="Guillou S."/>
            <person name="Cros-Aarteil S."/>
            <person name="Calhoun S."/>
            <person name="Haridas S."/>
            <person name="Kuo A."/>
            <person name="Mondo S."/>
            <person name="Pangilinan J."/>
            <person name="Riley R."/>
            <person name="Labutti K."/>
            <person name="Andreopoulos B."/>
            <person name="Lipzen A."/>
            <person name="Chen C."/>
            <person name="Yanf M."/>
            <person name="Daum C."/>
            <person name="Ng V."/>
            <person name="Clum A."/>
            <person name="Steindorff A."/>
            <person name="Ohm R."/>
            <person name="Martin F."/>
            <person name="Silar P."/>
            <person name="Natvig D."/>
            <person name="Lalanne C."/>
            <person name="Gautier V."/>
            <person name="Ament-Velasquez S.L."/>
            <person name="Kruys A."/>
            <person name="Hutchinson M.I."/>
            <person name="Powell A.J."/>
            <person name="Barry K."/>
            <person name="Miller A.N."/>
            <person name="Grigoriev I.V."/>
            <person name="Debuchy R."/>
            <person name="Gladieux P."/>
            <person name="Thoren M.H."/>
            <person name="Johannesson H."/>
        </authorList>
    </citation>
    <scope>NUCLEOTIDE SEQUENCE</scope>
    <source>
        <strain evidence="6">CBS 606.72</strain>
    </source>
</reference>
<dbReference type="GO" id="GO:0016846">
    <property type="term" value="F:carbon-sulfur lyase activity"/>
    <property type="evidence" value="ECO:0007669"/>
    <property type="project" value="InterPro"/>
</dbReference>
<evidence type="ECO:0000313" key="7">
    <source>
        <dbReference type="Proteomes" id="UP001175000"/>
    </source>
</evidence>
<evidence type="ECO:0000256" key="3">
    <source>
        <dbReference type="ARBA" id="ARBA00022833"/>
    </source>
</evidence>
<feature type="domain" description="CENP-V/GFA" evidence="5">
    <location>
        <begin position="41"/>
        <end position="109"/>
    </location>
</feature>
<keyword evidence="3" id="KW-0862">Zinc</keyword>
<evidence type="ECO:0000256" key="1">
    <source>
        <dbReference type="ARBA" id="ARBA00005495"/>
    </source>
</evidence>
<dbReference type="Pfam" id="PF04828">
    <property type="entry name" value="GFA"/>
    <property type="match status" value="1"/>
</dbReference>
<dbReference type="Gene3D" id="3.90.1590.10">
    <property type="entry name" value="glutathione-dependent formaldehyde- activating enzyme (gfa)"/>
    <property type="match status" value="1"/>
</dbReference>
<name>A0AA39WP53_9PEZI</name>
<evidence type="ECO:0000313" key="6">
    <source>
        <dbReference type="EMBL" id="KAK0618961.1"/>
    </source>
</evidence>
<evidence type="ECO:0000259" key="5">
    <source>
        <dbReference type="Pfam" id="PF04828"/>
    </source>
</evidence>
<gene>
    <name evidence="6" type="ORF">B0T14DRAFT_545448</name>
</gene>
<evidence type="ECO:0000256" key="4">
    <source>
        <dbReference type="SAM" id="MobiDB-lite"/>
    </source>
</evidence>
<organism evidence="6 7">
    <name type="scientific">Immersiella caudata</name>
    <dbReference type="NCBI Taxonomy" id="314043"/>
    <lineage>
        <taxon>Eukaryota</taxon>
        <taxon>Fungi</taxon>
        <taxon>Dikarya</taxon>
        <taxon>Ascomycota</taxon>
        <taxon>Pezizomycotina</taxon>
        <taxon>Sordariomycetes</taxon>
        <taxon>Sordariomycetidae</taxon>
        <taxon>Sordariales</taxon>
        <taxon>Lasiosphaeriaceae</taxon>
        <taxon>Immersiella</taxon>
    </lineage>
</organism>
<dbReference type="Proteomes" id="UP001175000">
    <property type="component" value="Unassembled WGS sequence"/>
</dbReference>
<feature type="compositionally biased region" description="Polar residues" evidence="4">
    <location>
        <begin position="38"/>
        <end position="55"/>
    </location>
</feature>
<dbReference type="InterPro" id="IPR011057">
    <property type="entry name" value="Mss4-like_sf"/>
</dbReference>
<evidence type="ECO:0000256" key="2">
    <source>
        <dbReference type="ARBA" id="ARBA00022723"/>
    </source>
</evidence>
<sequence length="122" mass="13471">MPLHLQGHRVCQQLQYSLDLNSEPPSAIATAAAAHLGQTTDSQPKFPSGALSATKTAVPRKHKQDNGVTREFCDTCGAFICEDGEEAADKFRCIMWGTLDEPEKTPPKRGIQDIFHKHEIKQ</sequence>
<dbReference type="GO" id="GO:0046872">
    <property type="term" value="F:metal ion binding"/>
    <property type="evidence" value="ECO:0007669"/>
    <property type="project" value="UniProtKB-KW"/>
</dbReference>
<dbReference type="EMBL" id="JAULSU010000004">
    <property type="protein sequence ID" value="KAK0618961.1"/>
    <property type="molecule type" value="Genomic_DNA"/>
</dbReference>
<dbReference type="SUPFAM" id="SSF51316">
    <property type="entry name" value="Mss4-like"/>
    <property type="match status" value="1"/>
</dbReference>